<evidence type="ECO:0000313" key="1">
    <source>
        <dbReference type="EMBL" id="CAG8528286.1"/>
    </source>
</evidence>
<keyword evidence="2" id="KW-1185">Reference proteome</keyword>
<dbReference type="Proteomes" id="UP000789525">
    <property type="component" value="Unassembled WGS sequence"/>
</dbReference>
<comment type="caution">
    <text evidence="1">The sequence shown here is derived from an EMBL/GenBank/DDBJ whole genome shotgun (WGS) entry which is preliminary data.</text>
</comment>
<dbReference type="EMBL" id="CAJVPT010006168">
    <property type="protein sequence ID" value="CAG8528286.1"/>
    <property type="molecule type" value="Genomic_DNA"/>
</dbReference>
<name>A0ACA9LGH3_9GLOM</name>
<evidence type="ECO:0000313" key="2">
    <source>
        <dbReference type="Proteomes" id="UP000789525"/>
    </source>
</evidence>
<gene>
    <name evidence="1" type="ORF">ACOLOM_LOCUS3963</name>
</gene>
<protein>
    <submittedName>
        <fullName evidence="1">16561_t:CDS:1</fullName>
    </submittedName>
</protein>
<organism evidence="1 2">
    <name type="scientific">Acaulospora colombiana</name>
    <dbReference type="NCBI Taxonomy" id="27376"/>
    <lineage>
        <taxon>Eukaryota</taxon>
        <taxon>Fungi</taxon>
        <taxon>Fungi incertae sedis</taxon>
        <taxon>Mucoromycota</taxon>
        <taxon>Glomeromycotina</taxon>
        <taxon>Glomeromycetes</taxon>
        <taxon>Diversisporales</taxon>
        <taxon>Acaulosporaceae</taxon>
        <taxon>Acaulospora</taxon>
    </lineage>
</organism>
<accession>A0ACA9LGH3</accession>
<reference evidence="1" key="1">
    <citation type="submission" date="2021-06" db="EMBL/GenBank/DDBJ databases">
        <authorList>
            <person name="Kallberg Y."/>
            <person name="Tangrot J."/>
            <person name="Rosling A."/>
        </authorList>
    </citation>
    <scope>NUCLEOTIDE SEQUENCE</scope>
    <source>
        <strain evidence="1">CL356</strain>
    </source>
</reference>
<proteinExistence type="predicted"/>
<sequence>MVLRVDGALKKKLTNCIRYHNSSPVTFNQGIAVKLSVRLLPNYSNIKFSSYIDTRTSMGFFMQNTQSIISEEDRQTFTTSTQPISTNEQIHNVKDYYDSIRSMSTASDDIGVSGPIINNQTDFDSEIISANVNPMSQPLLCSSQIAFLVILPNFP</sequence>